<organism evidence="6 7">
    <name type="scientific">Symbiodinium necroappetens</name>
    <dbReference type="NCBI Taxonomy" id="1628268"/>
    <lineage>
        <taxon>Eukaryota</taxon>
        <taxon>Sar</taxon>
        <taxon>Alveolata</taxon>
        <taxon>Dinophyceae</taxon>
        <taxon>Suessiales</taxon>
        <taxon>Symbiodiniaceae</taxon>
        <taxon>Symbiodinium</taxon>
    </lineage>
</organism>
<dbReference type="GO" id="GO:0022627">
    <property type="term" value="C:cytosolic small ribosomal subunit"/>
    <property type="evidence" value="ECO:0007669"/>
    <property type="project" value="TreeGrafter"/>
</dbReference>
<evidence type="ECO:0000256" key="1">
    <source>
        <dbReference type="ARBA" id="ARBA00007345"/>
    </source>
</evidence>
<keyword evidence="3 4" id="KW-0687">Ribonucleoprotein</keyword>
<dbReference type="PROSITE" id="PS00323">
    <property type="entry name" value="RIBOSOMAL_S19"/>
    <property type="match status" value="1"/>
</dbReference>
<dbReference type="GO" id="GO:0003735">
    <property type="term" value="F:structural constituent of ribosome"/>
    <property type="evidence" value="ECO:0007669"/>
    <property type="project" value="InterPro"/>
</dbReference>
<proteinExistence type="inferred from homology"/>
<dbReference type="EMBL" id="CAJNJA010091952">
    <property type="protein sequence ID" value="CAE7940657.1"/>
    <property type="molecule type" value="Genomic_DNA"/>
</dbReference>
<evidence type="ECO:0000256" key="2">
    <source>
        <dbReference type="ARBA" id="ARBA00022980"/>
    </source>
</evidence>
<keyword evidence="5" id="KW-0175">Coiled coil</keyword>
<dbReference type="PANTHER" id="PTHR11880:SF2">
    <property type="entry name" value="SMALL RIBOSOMAL SUBUNIT PROTEIN US19"/>
    <property type="match status" value="1"/>
</dbReference>
<dbReference type="HAMAP" id="MF_00531">
    <property type="entry name" value="Ribosomal_uS19"/>
    <property type="match status" value="1"/>
</dbReference>
<dbReference type="Pfam" id="PF00203">
    <property type="entry name" value="Ribosomal_S19"/>
    <property type="match status" value="1"/>
</dbReference>
<dbReference type="OrthoDB" id="439120at2759"/>
<keyword evidence="2 4" id="KW-0689">Ribosomal protein</keyword>
<dbReference type="PRINTS" id="PR00975">
    <property type="entry name" value="RIBOSOMALS19"/>
</dbReference>
<dbReference type="GO" id="GO:0003723">
    <property type="term" value="F:RNA binding"/>
    <property type="evidence" value="ECO:0007669"/>
    <property type="project" value="InterPro"/>
</dbReference>
<dbReference type="AlphaFoldDB" id="A0A813CDT1"/>
<gene>
    <name evidence="6" type="primary">RPS15D</name>
    <name evidence="6" type="ORF">SNEC2469_LOCUS33977</name>
</gene>
<name>A0A813CDT1_9DINO</name>
<evidence type="ECO:0000313" key="7">
    <source>
        <dbReference type="Proteomes" id="UP000601435"/>
    </source>
</evidence>
<keyword evidence="7" id="KW-1185">Reference proteome</keyword>
<evidence type="ECO:0000313" key="6">
    <source>
        <dbReference type="EMBL" id="CAE7940657.1"/>
    </source>
</evidence>
<feature type="non-terminal residue" evidence="6">
    <location>
        <position position="1"/>
    </location>
</feature>
<feature type="coiled-coil region" evidence="5">
    <location>
        <begin position="305"/>
        <end position="375"/>
    </location>
</feature>
<comment type="similarity">
    <text evidence="1 4">Belongs to the universal ribosomal protein uS19 family.</text>
</comment>
<reference evidence="6" key="1">
    <citation type="submission" date="2021-02" db="EMBL/GenBank/DDBJ databases">
        <authorList>
            <person name="Dougan E. K."/>
            <person name="Rhodes N."/>
            <person name="Thang M."/>
            <person name="Chan C."/>
        </authorList>
    </citation>
    <scope>NUCLEOTIDE SEQUENCE</scope>
</reference>
<protein>
    <submittedName>
        <fullName evidence="6">RPS15D protein</fullName>
    </submittedName>
</protein>
<evidence type="ECO:0000256" key="3">
    <source>
        <dbReference type="ARBA" id="ARBA00023274"/>
    </source>
</evidence>
<accession>A0A813CDT1</accession>
<dbReference type="GO" id="GO:0000028">
    <property type="term" value="P:ribosomal small subunit assembly"/>
    <property type="evidence" value="ECO:0007669"/>
    <property type="project" value="TreeGrafter"/>
</dbReference>
<evidence type="ECO:0000256" key="4">
    <source>
        <dbReference type="RuleBase" id="RU003485"/>
    </source>
</evidence>
<dbReference type="PANTHER" id="PTHR11880">
    <property type="entry name" value="RIBOSOMAL PROTEIN S19P FAMILY MEMBER"/>
    <property type="match status" value="1"/>
</dbReference>
<evidence type="ECO:0000256" key="5">
    <source>
        <dbReference type="SAM" id="Coils"/>
    </source>
</evidence>
<comment type="caution">
    <text evidence="6">The sequence shown here is derived from an EMBL/GenBank/DDBJ whole genome shotgun (WGS) entry which is preliminary data.</text>
</comment>
<dbReference type="Gene3D" id="3.30.860.10">
    <property type="entry name" value="30s Ribosomal Protein S19, Chain A"/>
    <property type="match status" value="1"/>
</dbReference>
<dbReference type="GO" id="GO:0006412">
    <property type="term" value="P:translation"/>
    <property type="evidence" value="ECO:0007669"/>
    <property type="project" value="InterPro"/>
</dbReference>
<dbReference type="Proteomes" id="UP000601435">
    <property type="component" value="Unassembled WGS sequence"/>
</dbReference>
<dbReference type="SUPFAM" id="SSF54570">
    <property type="entry name" value="Ribosomal protein S19"/>
    <property type="match status" value="1"/>
</dbReference>
<sequence length="475" mass="53834">AKRETAYGEKPEAVKTHLRNMVIVPEMIGSVVGVYNGKQYINVEIKPEMIGHYLGEFSITYKPIKHGRAKAVKGRHESGCWYGLVLPRTLLLLDVWFLSVLVLGRLKAHAEVSDGFVLLPSLVETEASTSSPQPQMPRLDLLSMGSDSQKIGDLETWVMSMVGKVEMDNATVGFIDQIRQMVEDMIPQVLNRSAASVQELRRLLEAFTHCRLEKVLQEDLAELQERHLYCRGNESRQAIATAEVKQSECTKFVAIDQIPSHDECGVPQHPDTMRYYAEALRNKFKDKYDEWVRRRESCDTAANSTESLRLRKAALEEQQQQLRAICNSLQDELDHRICGGKVAAERRCHSYEECYERARANFLEQNKTVAALEKEMKQEYRALKRIICILKAFEGGVEEKELEVCRSRTVNLDPVGIDWTPFKILPPQTTCSARKLWPWPNASSAEYAADVYGSVPTDVALKECSAVPCCQTVYS</sequence>
<dbReference type="InterPro" id="IPR023575">
    <property type="entry name" value="Ribosomal_uS19_SF"/>
</dbReference>
<dbReference type="InterPro" id="IPR020934">
    <property type="entry name" value="Ribosomal_uS19_CS"/>
</dbReference>
<dbReference type="InterPro" id="IPR002222">
    <property type="entry name" value="Ribosomal_uS19"/>
</dbReference>